<dbReference type="InterPro" id="IPR002259">
    <property type="entry name" value="Eqnu_transpt"/>
</dbReference>
<dbReference type="PANTHER" id="PTHR10332:SF10">
    <property type="entry name" value="EQUILIBRATIVE NUCLEOSIDE TRANSPORTER 4"/>
    <property type="match status" value="1"/>
</dbReference>
<evidence type="ECO:0000313" key="9">
    <source>
        <dbReference type="Proteomes" id="UP001642487"/>
    </source>
</evidence>
<evidence type="ECO:0000256" key="4">
    <source>
        <dbReference type="ARBA" id="ARBA00022692"/>
    </source>
</evidence>
<dbReference type="Proteomes" id="UP001642487">
    <property type="component" value="Chromosome 2"/>
</dbReference>
<evidence type="ECO:0000256" key="5">
    <source>
        <dbReference type="ARBA" id="ARBA00022989"/>
    </source>
</evidence>
<gene>
    <name evidence="8" type="ORF">CITCOLO1_LOCUS6637</name>
</gene>
<evidence type="ECO:0000256" key="3">
    <source>
        <dbReference type="ARBA" id="ARBA00022448"/>
    </source>
</evidence>
<organism evidence="8 9">
    <name type="scientific">Citrullus colocynthis</name>
    <name type="common">colocynth</name>
    <dbReference type="NCBI Taxonomy" id="252529"/>
    <lineage>
        <taxon>Eukaryota</taxon>
        <taxon>Viridiplantae</taxon>
        <taxon>Streptophyta</taxon>
        <taxon>Embryophyta</taxon>
        <taxon>Tracheophyta</taxon>
        <taxon>Spermatophyta</taxon>
        <taxon>Magnoliopsida</taxon>
        <taxon>eudicotyledons</taxon>
        <taxon>Gunneridae</taxon>
        <taxon>Pentapetalae</taxon>
        <taxon>rosids</taxon>
        <taxon>fabids</taxon>
        <taxon>Cucurbitales</taxon>
        <taxon>Cucurbitaceae</taxon>
        <taxon>Benincaseae</taxon>
        <taxon>Citrullus</taxon>
    </lineage>
</organism>
<keyword evidence="9" id="KW-1185">Reference proteome</keyword>
<keyword evidence="3" id="KW-0813">Transport</keyword>
<dbReference type="EMBL" id="OZ021736">
    <property type="protein sequence ID" value="CAK9314865.1"/>
    <property type="molecule type" value="Genomic_DNA"/>
</dbReference>
<feature type="transmembrane region" description="Helical" evidence="7">
    <location>
        <begin position="35"/>
        <end position="63"/>
    </location>
</feature>
<reference evidence="8 9" key="1">
    <citation type="submission" date="2024-03" db="EMBL/GenBank/DDBJ databases">
        <authorList>
            <person name="Gkanogiannis A."/>
            <person name="Becerra Lopez-Lavalle L."/>
        </authorList>
    </citation>
    <scope>NUCLEOTIDE SEQUENCE [LARGE SCALE GENOMIC DNA]</scope>
</reference>
<protein>
    <submittedName>
        <fullName evidence="8">Uncharacterized protein</fullName>
    </submittedName>
</protein>
<evidence type="ECO:0000256" key="1">
    <source>
        <dbReference type="ARBA" id="ARBA00004141"/>
    </source>
</evidence>
<evidence type="ECO:0000256" key="2">
    <source>
        <dbReference type="ARBA" id="ARBA00007965"/>
    </source>
</evidence>
<accession>A0ABP0Y353</accession>
<keyword evidence="5 7" id="KW-1133">Transmembrane helix</keyword>
<dbReference type="Pfam" id="PF01733">
    <property type="entry name" value="Nucleoside_tran"/>
    <property type="match status" value="1"/>
</dbReference>
<name>A0ABP0Y353_9ROSI</name>
<evidence type="ECO:0000256" key="6">
    <source>
        <dbReference type="ARBA" id="ARBA00023136"/>
    </source>
</evidence>
<sequence length="133" mass="14308">MGFANRHWESTSLLDTTSIATIPKKVPNDSFNLAYIIHFTLGFGYLLPWNAFVTAIDFFSYLYSDCKHRSDPRCCLHGGSGRVVRGIVCDCRTVVLCGAADAVVQGGVIGSAGEPPEKYMQAVMAGTAGSNII</sequence>
<dbReference type="PANTHER" id="PTHR10332">
    <property type="entry name" value="EQUILIBRATIVE NUCLEOSIDE TRANSPORTER"/>
    <property type="match status" value="1"/>
</dbReference>
<comment type="subcellular location">
    <subcellularLocation>
        <location evidence="1">Membrane</location>
        <topology evidence="1">Multi-pass membrane protein</topology>
    </subcellularLocation>
</comment>
<evidence type="ECO:0000313" key="8">
    <source>
        <dbReference type="EMBL" id="CAK9314865.1"/>
    </source>
</evidence>
<keyword evidence="4 7" id="KW-0812">Transmembrane</keyword>
<proteinExistence type="inferred from homology"/>
<evidence type="ECO:0000256" key="7">
    <source>
        <dbReference type="SAM" id="Phobius"/>
    </source>
</evidence>
<comment type="similarity">
    <text evidence="2">Belongs to the SLC29A/ENT transporter (TC 2.A.57) family.</text>
</comment>
<keyword evidence="6 7" id="KW-0472">Membrane</keyword>